<comment type="caution">
    <text evidence="2">The sequence shown here is derived from an EMBL/GenBank/DDBJ whole genome shotgun (WGS) entry which is preliminary data.</text>
</comment>
<dbReference type="Gene3D" id="3.90.1200.10">
    <property type="match status" value="1"/>
</dbReference>
<dbReference type="InterPro" id="IPR011009">
    <property type="entry name" value="Kinase-like_dom_sf"/>
</dbReference>
<dbReference type="Proteomes" id="UP000234275">
    <property type="component" value="Unassembled WGS sequence"/>
</dbReference>
<dbReference type="OrthoDB" id="2906425at2759"/>
<feature type="domain" description="Aminoglycoside phosphotransferase" evidence="1">
    <location>
        <begin position="42"/>
        <end position="236"/>
    </location>
</feature>
<dbReference type="GeneID" id="36559245"/>
<dbReference type="PANTHER" id="PTHR21310:SF58">
    <property type="entry name" value="AMINOGLYCOSIDE PHOSPHOTRANSFERASE DOMAIN-CONTAINING PROTEIN"/>
    <property type="match status" value="1"/>
</dbReference>
<dbReference type="PANTHER" id="PTHR21310">
    <property type="entry name" value="AMINOGLYCOSIDE PHOSPHOTRANSFERASE-RELATED-RELATED"/>
    <property type="match status" value="1"/>
</dbReference>
<keyword evidence="3" id="KW-1185">Reference proteome</keyword>
<protein>
    <submittedName>
        <fullName evidence="2">Kinase-like protein</fullName>
    </submittedName>
</protein>
<evidence type="ECO:0000313" key="2">
    <source>
        <dbReference type="EMBL" id="PLB48664.1"/>
    </source>
</evidence>
<dbReference type="EMBL" id="MSFO01000004">
    <property type="protein sequence ID" value="PLB48664.1"/>
    <property type="molecule type" value="Genomic_DNA"/>
</dbReference>
<proteinExistence type="predicted"/>
<gene>
    <name evidence="2" type="ORF">P170DRAFT_455598</name>
</gene>
<reference evidence="2 3" key="1">
    <citation type="submission" date="2016-12" db="EMBL/GenBank/DDBJ databases">
        <title>The genomes of Aspergillus section Nigri reveals drivers in fungal speciation.</title>
        <authorList>
            <consortium name="DOE Joint Genome Institute"/>
            <person name="Vesth T.C."/>
            <person name="Nybo J."/>
            <person name="Theobald S."/>
            <person name="Brandl J."/>
            <person name="Frisvad J.C."/>
            <person name="Nielsen K.F."/>
            <person name="Lyhne E.K."/>
            <person name="Kogle M.E."/>
            <person name="Kuo A."/>
            <person name="Riley R."/>
            <person name="Clum A."/>
            <person name="Nolan M."/>
            <person name="Lipzen A."/>
            <person name="Salamov A."/>
            <person name="Henrissat B."/>
            <person name="Wiebenga A."/>
            <person name="De Vries R.P."/>
            <person name="Grigoriev I.V."/>
            <person name="Mortensen U.H."/>
            <person name="Andersen M.R."/>
            <person name="Baker S.E."/>
        </authorList>
    </citation>
    <scope>NUCLEOTIDE SEQUENCE [LARGE SCALE GENOMIC DNA]</scope>
    <source>
        <strain evidence="2 3">IBT 23096</strain>
    </source>
</reference>
<organism evidence="2 3">
    <name type="scientific">Aspergillus steynii IBT 23096</name>
    <dbReference type="NCBI Taxonomy" id="1392250"/>
    <lineage>
        <taxon>Eukaryota</taxon>
        <taxon>Fungi</taxon>
        <taxon>Dikarya</taxon>
        <taxon>Ascomycota</taxon>
        <taxon>Pezizomycotina</taxon>
        <taxon>Eurotiomycetes</taxon>
        <taxon>Eurotiomycetidae</taxon>
        <taxon>Eurotiales</taxon>
        <taxon>Aspergillaceae</taxon>
        <taxon>Aspergillus</taxon>
        <taxon>Aspergillus subgen. Circumdati</taxon>
    </lineage>
</organism>
<dbReference type="GO" id="GO:0016301">
    <property type="term" value="F:kinase activity"/>
    <property type="evidence" value="ECO:0007669"/>
    <property type="project" value="UniProtKB-KW"/>
</dbReference>
<sequence length="268" mass="30774">MDTSIRSTIHTEAVAPIITEWILPTKTKTDLGKLFGELGRGVVRISRTRLIKGPCRESELAALKYVAEHTSIPVPKVYKTHYYQDALYIEMEYIRGSTLQSAWFRGHPKESEPPREEIVASAALKGGLDLRIGPRPFGPFDTHQDFHAYVRGNLAIEHCTQTFGEEVTKCHTHKYRSCFTHADLCLRNIMVDNGKVTAIVDWGFGGWYPEYWEYTKAHYGQIDLPEWYEGLESALDRYDDELLAEQVLWEQCDEPGFIWEKADMQNPS</sequence>
<keyword evidence="2" id="KW-0418">Kinase</keyword>
<dbReference type="CDD" id="cd05120">
    <property type="entry name" value="APH_ChoK_like"/>
    <property type="match status" value="1"/>
</dbReference>
<name>A0A2I2G711_9EURO</name>
<dbReference type="SUPFAM" id="SSF56112">
    <property type="entry name" value="Protein kinase-like (PK-like)"/>
    <property type="match status" value="1"/>
</dbReference>
<evidence type="ECO:0000259" key="1">
    <source>
        <dbReference type="Pfam" id="PF01636"/>
    </source>
</evidence>
<dbReference type="AlphaFoldDB" id="A0A2I2G711"/>
<dbReference type="Pfam" id="PF01636">
    <property type="entry name" value="APH"/>
    <property type="match status" value="1"/>
</dbReference>
<evidence type="ECO:0000313" key="3">
    <source>
        <dbReference type="Proteomes" id="UP000234275"/>
    </source>
</evidence>
<dbReference type="STRING" id="1392250.A0A2I2G711"/>
<dbReference type="VEuPathDB" id="FungiDB:P170DRAFT_455598"/>
<dbReference type="InterPro" id="IPR051678">
    <property type="entry name" value="AGP_Transferase"/>
</dbReference>
<keyword evidence="2" id="KW-0808">Transferase</keyword>
<accession>A0A2I2G711</accession>
<dbReference type="RefSeq" id="XP_024703966.1">
    <property type="nucleotide sequence ID" value="XM_024851546.1"/>
</dbReference>
<dbReference type="InterPro" id="IPR002575">
    <property type="entry name" value="Aminoglycoside_PTrfase"/>
</dbReference>